<dbReference type="Proteomes" id="UP001165121">
    <property type="component" value="Unassembled WGS sequence"/>
</dbReference>
<comment type="caution">
    <text evidence="1">The sequence shown here is derived from an EMBL/GenBank/DDBJ whole genome shotgun (WGS) entry which is preliminary data.</text>
</comment>
<organism evidence="1 2">
    <name type="scientific">Phytophthora fragariaefolia</name>
    <dbReference type="NCBI Taxonomy" id="1490495"/>
    <lineage>
        <taxon>Eukaryota</taxon>
        <taxon>Sar</taxon>
        <taxon>Stramenopiles</taxon>
        <taxon>Oomycota</taxon>
        <taxon>Peronosporomycetes</taxon>
        <taxon>Peronosporales</taxon>
        <taxon>Peronosporaceae</taxon>
        <taxon>Phytophthora</taxon>
    </lineage>
</organism>
<proteinExistence type="predicted"/>
<sequence length="356" mass="38485">MTTSPDAHAAASADVVPCRCETPVDPGGCRVAPTPAATSRYTANAASRAGLWDAIRRQGIEVAQVQVELRLPVPTPTSIAESPTLNKALQHVLFEFVRRTHISLQHFVGLMRGQTAVDYRPNKHMLPNVLRLACRGYRHLDALLDIATSVVQAPLTHSLPPKQSYPANHKSALDLLPAGLCVNKTFTRTPTSSCKLGTWRLPFAMLAPRVGVRICLADDQRQTTLSSSTHRLLSVAPASYDVVGGAIAYLHGRSVNVARDAGPFNYVWVDGHINVDADIGSNCADVEQSLRLAMATVLGHDAINDTSWVPRQQILGLMFDTVTNTVAMPASKIARARKFVGHGERSISAVQTIAHF</sequence>
<keyword evidence="2" id="KW-1185">Reference proteome</keyword>
<protein>
    <submittedName>
        <fullName evidence="1">Unnamed protein product</fullName>
    </submittedName>
</protein>
<accession>A0A9W7CXR6</accession>
<evidence type="ECO:0000313" key="1">
    <source>
        <dbReference type="EMBL" id="GMF42758.1"/>
    </source>
</evidence>
<name>A0A9W7CXR6_9STRA</name>
<evidence type="ECO:0000313" key="2">
    <source>
        <dbReference type="Proteomes" id="UP001165121"/>
    </source>
</evidence>
<reference evidence="1" key="1">
    <citation type="submission" date="2023-04" db="EMBL/GenBank/DDBJ databases">
        <title>Phytophthora fragariaefolia NBRC 109709.</title>
        <authorList>
            <person name="Ichikawa N."/>
            <person name="Sato H."/>
            <person name="Tonouchi N."/>
        </authorList>
    </citation>
    <scope>NUCLEOTIDE SEQUENCE</scope>
    <source>
        <strain evidence="1">NBRC 109709</strain>
    </source>
</reference>
<dbReference type="AlphaFoldDB" id="A0A9W7CXR6"/>
<gene>
    <name evidence="1" type="ORF">Pfra01_001414300</name>
</gene>
<dbReference type="EMBL" id="BSXT01001470">
    <property type="protein sequence ID" value="GMF42758.1"/>
    <property type="molecule type" value="Genomic_DNA"/>
</dbReference>